<evidence type="ECO:0000313" key="2">
    <source>
        <dbReference type="EMBL" id="KAA5320927.1"/>
    </source>
</evidence>
<sequence>MIKYLITIVLTIALCCSCDREDFSADPTIMPPATQTGANTFGCLIDGWVYTGQRYDSDDKASYYPARNEDEKAIVSIDIRVDNNASISFNIIDPKEKDITIYSISEGASDDQTIYTDVIFKNENNQEEKLEDGIINITRFDLNNRIISGTFEGERIKEGRLDLKF</sequence>
<evidence type="ECO:0000313" key="4">
    <source>
        <dbReference type="EMBL" id="KAA5398163.1"/>
    </source>
</evidence>
<reference evidence="6" key="3">
    <citation type="submission" date="2023-10" db="EMBL/GenBank/DDBJ databases">
        <title>Genome of Potential pathogenic bacteria in Crohn's disease.</title>
        <authorList>
            <person name="Rodriguez-Palacios A."/>
        </authorList>
    </citation>
    <scope>NUCLEOTIDE SEQUENCE</scope>
    <source>
        <strain evidence="6">CavFT-hAR62</strain>
    </source>
</reference>
<evidence type="ECO:0000313" key="9">
    <source>
        <dbReference type="Proteomes" id="UP000481616"/>
    </source>
</evidence>
<dbReference type="EMBL" id="VVZV01000008">
    <property type="protein sequence ID" value="KAA5320927.1"/>
    <property type="molecule type" value="Genomic_DNA"/>
</dbReference>
<dbReference type="EMBL" id="VVYY01000008">
    <property type="protein sequence ID" value="KAA5398163.1"/>
    <property type="molecule type" value="Genomic_DNA"/>
</dbReference>
<evidence type="ECO:0000313" key="5">
    <source>
        <dbReference type="EMBL" id="KAA5405424.1"/>
    </source>
</evidence>
<dbReference type="eggNOG" id="ENOG50329NB">
    <property type="taxonomic scope" value="Bacteria"/>
</dbReference>
<dbReference type="EMBL" id="JAWDEV010000010">
    <property type="protein sequence ID" value="MDU0270210.1"/>
    <property type="molecule type" value="Genomic_DNA"/>
</dbReference>
<proteinExistence type="predicted"/>
<evidence type="ECO:0000313" key="3">
    <source>
        <dbReference type="EMBL" id="KAA5384424.1"/>
    </source>
</evidence>
<evidence type="ECO:0000313" key="8">
    <source>
        <dbReference type="Proteomes" id="UP000441162"/>
    </source>
</evidence>
<dbReference type="EMBL" id="VVZB01000003">
    <property type="protein sequence ID" value="KAA5384424.1"/>
    <property type="molecule type" value="Genomic_DNA"/>
</dbReference>
<name>A0A076IMU6_9BACT</name>
<evidence type="ECO:0000313" key="6">
    <source>
        <dbReference type="EMBL" id="MDU0270210.1"/>
    </source>
</evidence>
<accession>A0A076IMU6</accession>
<dbReference type="Proteomes" id="UP000481616">
    <property type="component" value="Unassembled WGS sequence"/>
</dbReference>
<evidence type="ECO:0000313" key="1">
    <source>
        <dbReference type="EMBL" id="GKH80646.1"/>
    </source>
</evidence>
<evidence type="ECO:0000313" key="7">
    <source>
        <dbReference type="Proteomes" id="UP000347681"/>
    </source>
</evidence>
<protein>
    <submittedName>
        <fullName evidence="1">Uncharacterized protein</fullName>
    </submittedName>
</protein>
<evidence type="ECO:0000313" key="11">
    <source>
        <dbReference type="Proteomes" id="UP001055104"/>
    </source>
</evidence>
<dbReference type="Proteomes" id="UP001055104">
    <property type="component" value="Unassembled WGS sequence"/>
</dbReference>
<dbReference type="KEGG" id="bdo:EL88_01575"/>
<dbReference type="Proteomes" id="UP000481700">
    <property type="component" value="Unassembled WGS sequence"/>
</dbReference>
<dbReference type="EMBL" id="BQOB01000001">
    <property type="protein sequence ID" value="GKH80646.1"/>
    <property type="molecule type" value="Genomic_DNA"/>
</dbReference>
<dbReference type="AlphaFoldDB" id="A0A076IMU6"/>
<reference evidence="1" key="2">
    <citation type="submission" date="2022-01" db="EMBL/GenBank/DDBJ databases">
        <title>Novel bile acid biosynthetic pathways are enriched in the microbiome of centenarians.</title>
        <authorList>
            <person name="Sato Y."/>
            <person name="Atarashi K."/>
            <person name="Plichta R.D."/>
            <person name="Arai Y."/>
            <person name="Sasajima S."/>
            <person name="Kearney M.S."/>
            <person name="Suda W."/>
            <person name="Takeshita K."/>
            <person name="Sasaki T."/>
            <person name="Okamoto S."/>
            <person name="Skelly N.A."/>
            <person name="Okamura Y."/>
            <person name="Vlamakis H."/>
            <person name="Li Y."/>
            <person name="Tanoue T."/>
            <person name="Takei H."/>
            <person name="Nittono H."/>
            <person name="Narushima S."/>
            <person name="Irie J."/>
            <person name="Itoh H."/>
            <person name="Moriya K."/>
            <person name="Sugiura Y."/>
            <person name="Suematsu M."/>
            <person name="Moritoki N."/>
            <person name="Shibata S."/>
            <person name="Littman R.D."/>
            <person name="Fischbach A.M."/>
            <person name="Uwamino Y."/>
            <person name="Inoue T."/>
            <person name="Honda A."/>
            <person name="Hattori M."/>
            <person name="Murai T."/>
            <person name="Xavier J.R."/>
            <person name="Hirose N."/>
            <person name="Honda K."/>
        </authorList>
    </citation>
    <scope>NUCLEOTIDE SEQUENCE</scope>
    <source>
        <strain evidence="1">CE91-St7</strain>
    </source>
</reference>
<dbReference type="EMBL" id="VVZA01000007">
    <property type="protein sequence ID" value="KAA5405424.1"/>
    <property type="molecule type" value="Genomic_DNA"/>
</dbReference>
<dbReference type="Proteomes" id="UP000441162">
    <property type="component" value="Unassembled WGS sequence"/>
</dbReference>
<comment type="caution">
    <text evidence="1">The sequence shown here is derived from an EMBL/GenBank/DDBJ whole genome shotgun (WGS) entry which is preliminary data.</text>
</comment>
<gene>
    <name evidence="1" type="ORF">CE91St7_15300</name>
    <name evidence="5" type="ORF">F2Y51_10405</name>
    <name evidence="4" type="ORF">F2Y58_11590</name>
    <name evidence="3" type="ORF">F2Y61_09135</name>
    <name evidence="2" type="ORF">F2Z07_09575</name>
    <name evidence="6" type="ORF">RVH45_09940</name>
</gene>
<dbReference type="RefSeq" id="WP_007847524.1">
    <property type="nucleotide sequence ID" value="NZ_BAABYF010000001.1"/>
</dbReference>
<dbReference type="Proteomes" id="UP001181086">
    <property type="component" value="Unassembled WGS sequence"/>
</dbReference>
<evidence type="ECO:0000313" key="10">
    <source>
        <dbReference type="Proteomes" id="UP000481700"/>
    </source>
</evidence>
<reference evidence="7 8" key="1">
    <citation type="journal article" date="2019" name="Nat. Med.">
        <title>A library of human gut bacterial isolates paired with longitudinal multiomics data enables mechanistic microbiome research.</title>
        <authorList>
            <person name="Poyet M."/>
            <person name="Groussin M."/>
            <person name="Gibbons S.M."/>
            <person name="Avila-Pacheco J."/>
            <person name="Jiang X."/>
            <person name="Kearney S.M."/>
            <person name="Perrotta A.R."/>
            <person name="Berdy B."/>
            <person name="Zhao S."/>
            <person name="Lieberman T.D."/>
            <person name="Swanson P.K."/>
            <person name="Smith M."/>
            <person name="Roesemann S."/>
            <person name="Alexander J.E."/>
            <person name="Rich S.A."/>
            <person name="Livny J."/>
            <person name="Vlamakis H."/>
            <person name="Clish C."/>
            <person name="Bullock K."/>
            <person name="Deik A."/>
            <person name="Scott J."/>
            <person name="Pierce K.A."/>
            <person name="Xavier R.J."/>
            <person name="Alm E.J."/>
        </authorList>
    </citation>
    <scope>NUCLEOTIDE SEQUENCE [LARGE SCALE GENOMIC DNA]</scope>
    <source>
        <strain evidence="4 9">BIOML-A1</strain>
        <strain evidence="2 10">BIOML-A25</strain>
        <strain evidence="5 8">BIOML-A4</strain>
        <strain evidence="3 7">BIOML-A5</strain>
    </source>
</reference>
<organism evidence="1 11">
    <name type="scientific">Phocaeicola dorei</name>
    <dbReference type="NCBI Taxonomy" id="357276"/>
    <lineage>
        <taxon>Bacteria</taxon>
        <taxon>Pseudomonadati</taxon>
        <taxon>Bacteroidota</taxon>
        <taxon>Bacteroidia</taxon>
        <taxon>Bacteroidales</taxon>
        <taxon>Bacteroidaceae</taxon>
        <taxon>Phocaeicola</taxon>
    </lineage>
</organism>
<dbReference type="Proteomes" id="UP000347681">
    <property type="component" value="Unassembled WGS sequence"/>
</dbReference>